<evidence type="ECO:0008006" key="4">
    <source>
        <dbReference type="Google" id="ProtNLM"/>
    </source>
</evidence>
<organism evidence="2 3">
    <name type="scientific">Hyunsoonleella flava</name>
    <dbReference type="NCBI Taxonomy" id="2527939"/>
    <lineage>
        <taxon>Bacteria</taxon>
        <taxon>Pseudomonadati</taxon>
        <taxon>Bacteroidota</taxon>
        <taxon>Flavobacteriia</taxon>
        <taxon>Flavobacteriales</taxon>
        <taxon>Flavobacteriaceae</taxon>
    </lineage>
</organism>
<feature type="signal peptide" evidence="1">
    <location>
        <begin position="1"/>
        <end position="25"/>
    </location>
</feature>
<dbReference type="NCBIfam" id="NF047658">
    <property type="entry name" value="HYC_CC_PP"/>
    <property type="match status" value="1"/>
</dbReference>
<sequence>MKNGIHKLCSFSLALLVLFSTLSFTVEKHYCGDTLVDVAIFSEAKTCGMEMDGPEKPKPCCDDEVDVVEGQNELKLSSFEDLDLKQLQFLAVITYAYINGFQDLPKETIPHKNYAPPNLVCDIQVLDQVFLI</sequence>
<feature type="chain" id="PRO_5020875415" description="Secreted protein" evidence="1">
    <location>
        <begin position="26"/>
        <end position="132"/>
    </location>
</feature>
<keyword evidence="1" id="KW-0732">Signal</keyword>
<gene>
    <name evidence="2" type="ORF">EYD45_11370</name>
</gene>
<evidence type="ECO:0000313" key="3">
    <source>
        <dbReference type="Proteomes" id="UP000291142"/>
    </source>
</evidence>
<dbReference type="AlphaFoldDB" id="A0A4Q9FDI6"/>
<accession>A0A4Q9FDI6</accession>
<dbReference type="Pfam" id="PF26622">
    <property type="entry name" value="DUF8199"/>
    <property type="match status" value="1"/>
</dbReference>
<protein>
    <recommendedName>
        <fullName evidence="4">Secreted protein</fullName>
    </recommendedName>
</protein>
<proteinExistence type="predicted"/>
<comment type="caution">
    <text evidence="2">The sequence shown here is derived from an EMBL/GenBank/DDBJ whole genome shotgun (WGS) entry which is preliminary data.</text>
</comment>
<name>A0A4Q9FDI6_9FLAO</name>
<dbReference type="InterPro" id="IPR058512">
    <property type="entry name" value="DUF8199"/>
</dbReference>
<dbReference type="Proteomes" id="UP000291142">
    <property type="component" value="Unassembled WGS sequence"/>
</dbReference>
<dbReference type="EMBL" id="SIRT01000009">
    <property type="protein sequence ID" value="TBN02718.1"/>
    <property type="molecule type" value="Genomic_DNA"/>
</dbReference>
<reference evidence="2 3" key="1">
    <citation type="submission" date="2019-02" db="EMBL/GenBank/DDBJ databases">
        <title>Hyunsoonleella sp., isolated from marine sediment.</title>
        <authorList>
            <person name="Liu B.-T."/>
        </authorList>
    </citation>
    <scope>NUCLEOTIDE SEQUENCE [LARGE SCALE GENOMIC DNA]</scope>
    <source>
        <strain evidence="2 3">T58</strain>
    </source>
</reference>
<dbReference type="InterPro" id="IPR058060">
    <property type="entry name" value="HYC_CC_PP"/>
</dbReference>
<dbReference type="OrthoDB" id="1493875at2"/>
<keyword evidence="3" id="KW-1185">Reference proteome</keyword>
<evidence type="ECO:0000313" key="2">
    <source>
        <dbReference type="EMBL" id="TBN02718.1"/>
    </source>
</evidence>
<evidence type="ECO:0000256" key="1">
    <source>
        <dbReference type="SAM" id="SignalP"/>
    </source>
</evidence>
<dbReference type="RefSeq" id="WP_130964671.1">
    <property type="nucleotide sequence ID" value="NZ_SIRT01000009.1"/>
</dbReference>